<dbReference type="OrthoDB" id="608741at2"/>
<dbReference type="SUPFAM" id="SSF56935">
    <property type="entry name" value="Porins"/>
    <property type="match status" value="1"/>
</dbReference>
<keyword evidence="3" id="KW-0998">Cell outer membrane</keyword>
<comment type="subcellular location">
    <subcellularLocation>
        <location evidence="1">Cell outer membrane</location>
    </subcellularLocation>
</comment>
<proteinExistence type="predicted"/>
<evidence type="ECO:0000256" key="2">
    <source>
        <dbReference type="ARBA" id="ARBA00023136"/>
    </source>
</evidence>
<dbReference type="Pfam" id="PF13620">
    <property type="entry name" value="CarboxypepD_reg"/>
    <property type="match status" value="1"/>
</dbReference>
<gene>
    <name evidence="5" type="ORF">SAMN04488122_3047</name>
</gene>
<evidence type="ECO:0000313" key="5">
    <source>
        <dbReference type="EMBL" id="SEW41959.1"/>
    </source>
</evidence>
<dbReference type="EMBL" id="FOJG01000001">
    <property type="protein sequence ID" value="SEW41959.1"/>
    <property type="molecule type" value="Genomic_DNA"/>
</dbReference>
<dbReference type="Gene3D" id="2.40.170.20">
    <property type="entry name" value="TonB-dependent receptor, beta-barrel domain"/>
    <property type="match status" value="1"/>
</dbReference>
<dbReference type="GO" id="GO:0004180">
    <property type="term" value="F:carboxypeptidase activity"/>
    <property type="evidence" value="ECO:0007669"/>
    <property type="project" value="UniProtKB-KW"/>
</dbReference>
<dbReference type="Proteomes" id="UP000199310">
    <property type="component" value="Unassembled WGS sequence"/>
</dbReference>
<sequence length="900" mass="100923">MYRYVITLTTLIFGISLTLMAQREIRGHAYDKDTRKPMAGATILLYTIEKSILTAQTTADESGDFLIKKVPVGNYSLTITFMGYTAVTNYIAITEKTKSLLIDLKYSGLARNPINLNSINVKVTKSIFSIRKDTVEFSAGDFQTTENASVKSLLNKLPGITIDAEGNLSFQGVPIKTILVNGRPLFQDNSNGNSDTKKITQTLLADLVDKIQVIDRKRADGLVEGNKNEKVINITVKKEYKKGVNGTAGAGYGTDKRYTAAGNANMFRDNKQAVVMGYINNVNSSRGPSSTDENLNRAESMMGGISKKNSLNANLATDLSKKIKLNANFMHMSHNTNNDQSLQRDNILPDSNFRYNSNTNSDATANMNNVFANITVQPNDKNFLSFDVMGSTQHNNFHSSNDYISLGGKKNDTINAGNTTNQEERRNNTINLLTQYNHQFNPSWGSLSASFNIEQNNTRDDQKNNTLNRLPAAQMEDTINQLVKSKLNIRRLTGRLSYQYPLMPTLFMNVAYKISSNQTNNNQDAFNFDNEKKGYDIVNKELTYNFKNNLTEQSISTGLFLNKTKLQGQLNVSYNTTDSKSKNYTAGNDFRQKINYISPNLNLYYKIDNYRSFDFRINRETRIPSTGMLLVPVVSTRNPLYVQLGNPDLKPTIYNSAGIGYRSFSVKGITFGTNFGLDLPNDAIAQSVYSDSAGRQITQPINIDGNYNFNQDFTVGKRFSKSGLTVNYSLSCYFNKANSLINRVRASTSDLSITQMLNASWAYKQLLELEGFVSMLYISSRYSILNNKVSDYNMYNVSLTAKIFLPGDISLGSSALYANNTSQHQQFVVVNSWISKTFLRRKSLQAKLYAYDLTKKNQSLLTSQSTTFIEQQRNTVLTQYFMGSVTYFFGKKPAVPKLPQ</sequence>
<dbReference type="InterPro" id="IPR036942">
    <property type="entry name" value="Beta-barrel_TonB_sf"/>
</dbReference>
<keyword evidence="2" id="KW-0472">Membrane</keyword>
<dbReference type="Gene3D" id="2.60.40.1120">
    <property type="entry name" value="Carboxypeptidase-like, regulatory domain"/>
    <property type="match status" value="1"/>
</dbReference>
<protein>
    <submittedName>
        <fullName evidence="5">Carboxypeptidase regulatory-like domain-containing protein</fullName>
    </submittedName>
</protein>
<keyword evidence="5" id="KW-0121">Carboxypeptidase</keyword>
<evidence type="ECO:0000256" key="3">
    <source>
        <dbReference type="ARBA" id="ARBA00023237"/>
    </source>
</evidence>
<dbReference type="GO" id="GO:0009279">
    <property type="term" value="C:cell outer membrane"/>
    <property type="evidence" value="ECO:0007669"/>
    <property type="project" value="UniProtKB-SubCell"/>
</dbReference>
<accession>A0A1I0RLQ3</accession>
<dbReference type="RefSeq" id="WP_089896063.1">
    <property type="nucleotide sequence ID" value="NZ_FOJG01000001.1"/>
</dbReference>
<evidence type="ECO:0000256" key="1">
    <source>
        <dbReference type="ARBA" id="ARBA00004442"/>
    </source>
</evidence>
<dbReference type="STRING" id="29529.SAMN04488122_3047"/>
<name>A0A1I0RLQ3_9BACT</name>
<dbReference type="AlphaFoldDB" id="A0A1I0RLQ3"/>
<evidence type="ECO:0000313" key="6">
    <source>
        <dbReference type="Proteomes" id="UP000199310"/>
    </source>
</evidence>
<dbReference type="InterPro" id="IPR041700">
    <property type="entry name" value="OMP_b-brl_3"/>
</dbReference>
<evidence type="ECO:0000259" key="4">
    <source>
        <dbReference type="Pfam" id="PF14905"/>
    </source>
</evidence>
<dbReference type="SUPFAM" id="SSF49478">
    <property type="entry name" value="Cna protein B-type domain"/>
    <property type="match status" value="1"/>
</dbReference>
<feature type="domain" description="Outer membrane protein beta-barrel" evidence="4">
    <location>
        <begin position="438"/>
        <end position="887"/>
    </location>
</feature>
<keyword evidence="5" id="KW-0378">Hydrolase</keyword>
<organism evidence="5 6">
    <name type="scientific">Chitinophaga arvensicola</name>
    <dbReference type="NCBI Taxonomy" id="29529"/>
    <lineage>
        <taxon>Bacteria</taxon>
        <taxon>Pseudomonadati</taxon>
        <taxon>Bacteroidota</taxon>
        <taxon>Chitinophagia</taxon>
        <taxon>Chitinophagales</taxon>
        <taxon>Chitinophagaceae</taxon>
        <taxon>Chitinophaga</taxon>
    </lineage>
</organism>
<keyword evidence="5" id="KW-0645">Protease</keyword>
<keyword evidence="6" id="KW-1185">Reference proteome</keyword>
<reference evidence="6" key="1">
    <citation type="submission" date="2016-10" db="EMBL/GenBank/DDBJ databases">
        <authorList>
            <person name="Varghese N."/>
            <person name="Submissions S."/>
        </authorList>
    </citation>
    <scope>NUCLEOTIDE SEQUENCE [LARGE SCALE GENOMIC DNA]</scope>
    <source>
        <strain evidence="6">DSM 3695</strain>
    </source>
</reference>
<dbReference type="Pfam" id="PF14905">
    <property type="entry name" value="OMP_b-brl_3"/>
    <property type="match status" value="1"/>
</dbReference>